<proteinExistence type="predicted"/>
<organism evidence="1 2">
    <name type="scientific">Pristionchus pacificus</name>
    <name type="common">Parasitic nematode worm</name>
    <dbReference type="NCBI Taxonomy" id="54126"/>
    <lineage>
        <taxon>Eukaryota</taxon>
        <taxon>Metazoa</taxon>
        <taxon>Ecdysozoa</taxon>
        <taxon>Nematoda</taxon>
        <taxon>Chromadorea</taxon>
        <taxon>Rhabditida</taxon>
        <taxon>Rhabditina</taxon>
        <taxon>Diplogasteromorpha</taxon>
        <taxon>Diplogasteroidea</taxon>
        <taxon>Neodiplogasteridae</taxon>
        <taxon>Pristionchus</taxon>
    </lineage>
</organism>
<reference evidence="2" key="1">
    <citation type="journal article" date="2008" name="Nat. Genet.">
        <title>The Pristionchus pacificus genome provides a unique perspective on nematode lifestyle and parasitism.</title>
        <authorList>
            <person name="Dieterich C."/>
            <person name="Clifton S.W."/>
            <person name="Schuster L.N."/>
            <person name="Chinwalla A."/>
            <person name="Delehaunty K."/>
            <person name="Dinkelacker I."/>
            <person name="Fulton L."/>
            <person name="Fulton R."/>
            <person name="Godfrey J."/>
            <person name="Minx P."/>
            <person name="Mitreva M."/>
            <person name="Roeseler W."/>
            <person name="Tian H."/>
            <person name="Witte H."/>
            <person name="Yang S.P."/>
            <person name="Wilson R.K."/>
            <person name="Sommer R.J."/>
        </authorList>
    </citation>
    <scope>NUCLEOTIDE SEQUENCE [LARGE SCALE GENOMIC DNA]</scope>
    <source>
        <strain evidence="2">PS312</strain>
    </source>
</reference>
<dbReference type="AlphaFoldDB" id="A0A2A6BDH2"/>
<name>A0A2A6BDH2_PRIPA</name>
<gene>
    <name evidence="1" type="primary">WBGene00278046</name>
</gene>
<evidence type="ECO:0000313" key="2">
    <source>
        <dbReference type="Proteomes" id="UP000005239"/>
    </source>
</evidence>
<protein>
    <submittedName>
        <fullName evidence="1">Uncharacterized protein</fullName>
    </submittedName>
</protein>
<dbReference type="EnsemblMetazoa" id="PPA39677.1">
    <property type="protein sequence ID" value="PPA39677.1"/>
    <property type="gene ID" value="WBGene00278046"/>
</dbReference>
<reference evidence="1" key="2">
    <citation type="submission" date="2022-06" db="UniProtKB">
        <authorList>
            <consortium name="EnsemblMetazoa"/>
        </authorList>
    </citation>
    <scope>IDENTIFICATION</scope>
    <source>
        <strain evidence="1">PS312</strain>
    </source>
</reference>
<dbReference type="Proteomes" id="UP000005239">
    <property type="component" value="Unassembled WGS sequence"/>
</dbReference>
<accession>A0A8R1USP3</accession>
<accession>A0A2A6BDH2</accession>
<keyword evidence="2" id="KW-1185">Reference proteome</keyword>
<evidence type="ECO:0000313" key="1">
    <source>
        <dbReference type="EnsemblMetazoa" id="PPA39677.1"/>
    </source>
</evidence>
<dbReference type="Pfam" id="PF03564">
    <property type="entry name" value="DUF1759"/>
    <property type="match status" value="1"/>
</dbReference>
<dbReference type="InterPro" id="IPR005312">
    <property type="entry name" value="DUF1759"/>
</dbReference>
<sequence>MSPHILLLEFMQDSRKFLSLSSAPAELVIAKFRSCRYLKAYEHLKTRFGKPNIVVHELVNELSKMFQATDDLVSLRDTVDRIQAIITLIDGYEESTNESVLHLLTSKFNSNYGSK</sequence>